<dbReference type="Gene3D" id="2.40.170.20">
    <property type="entry name" value="TonB-dependent receptor, beta-barrel domain"/>
    <property type="match status" value="1"/>
</dbReference>
<keyword evidence="5 11" id="KW-0812">Transmembrane</keyword>
<dbReference type="NCBIfam" id="TIGR01786">
    <property type="entry name" value="TonB-hemlactrns"/>
    <property type="match status" value="1"/>
</dbReference>
<evidence type="ECO:0000256" key="2">
    <source>
        <dbReference type="ARBA" id="ARBA00008143"/>
    </source>
</evidence>
<feature type="chain" id="PRO_5003614205" evidence="13">
    <location>
        <begin position="23"/>
        <end position="782"/>
    </location>
</feature>
<evidence type="ECO:0000259" key="15">
    <source>
        <dbReference type="Pfam" id="PF07715"/>
    </source>
</evidence>
<evidence type="ECO:0000259" key="14">
    <source>
        <dbReference type="Pfam" id="PF00593"/>
    </source>
</evidence>
<dbReference type="RefSeq" id="WP_014403519.1">
    <property type="nucleotide sequence ID" value="NC_017033.1"/>
</dbReference>
<dbReference type="InterPro" id="IPR039426">
    <property type="entry name" value="TonB-dep_rcpt-like"/>
</dbReference>
<dbReference type="GO" id="GO:0015344">
    <property type="term" value="F:siderophore uptake transmembrane transporter activity"/>
    <property type="evidence" value="ECO:0007669"/>
    <property type="project" value="TreeGrafter"/>
</dbReference>
<dbReference type="GO" id="GO:0044718">
    <property type="term" value="P:siderophore transmembrane transport"/>
    <property type="evidence" value="ECO:0007669"/>
    <property type="project" value="TreeGrafter"/>
</dbReference>
<dbReference type="PANTHER" id="PTHR30069">
    <property type="entry name" value="TONB-DEPENDENT OUTER MEMBRANE RECEPTOR"/>
    <property type="match status" value="1"/>
</dbReference>
<comment type="similarity">
    <text evidence="2">Belongs to the TonB-dependent receptor family. Hemoglobin/haptoglobin binding protein subfamily.</text>
</comment>
<evidence type="ECO:0000256" key="5">
    <source>
        <dbReference type="ARBA" id="ARBA00022692"/>
    </source>
</evidence>
<feature type="domain" description="TonB-dependent receptor-like beta-barrel" evidence="14">
    <location>
        <begin position="279"/>
        <end position="729"/>
    </location>
</feature>
<dbReference type="InterPro" id="IPR037066">
    <property type="entry name" value="Plug_dom_sf"/>
</dbReference>
<accession>H8L440</accession>
<dbReference type="InterPro" id="IPR000531">
    <property type="entry name" value="Beta-barrel_TonB"/>
</dbReference>
<keyword evidence="17" id="KW-1185">Reference proteome</keyword>
<keyword evidence="10 11" id="KW-0998">Cell outer membrane</keyword>
<protein>
    <submittedName>
        <fullName evidence="16">TonB-dependent heme/hemoglobin receptor family protein/TonB-dependent hemoglobin/transferrin/lactoferrin receptor family protein</fullName>
    </submittedName>
</protein>
<comment type="subcellular location">
    <subcellularLocation>
        <location evidence="1 11">Cell outer membrane</location>
        <topology evidence="1 11">Multi-pass membrane protein</topology>
    </subcellularLocation>
</comment>
<keyword evidence="4 11" id="KW-1134">Transmembrane beta strand</keyword>
<evidence type="ECO:0000313" key="16">
    <source>
        <dbReference type="EMBL" id="AFC86516.1"/>
    </source>
</evidence>
<evidence type="ECO:0000256" key="11">
    <source>
        <dbReference type="PROSITE-ProRule" id="PRU01360"/>
    </source>
</evidence>
<dbReference type="InterPro" id="IPR012910">
    <property type="entry name" value="Plug_dom"/>
</dbReference>
<dbReference type="KEGG" id="fau:Fraau_2134"/>
<gene>
    <name evidence="16" type="ordered locus">Fraau_2134</name>
</gene>
<keyword evidence="9 16" id="KW-0675">Receptor</keyword>
<dbReference type="Pfam" id="PF07715">
    <property type="entry name" value="Plug"/>
    <property type="match status" value="1"/>
</dbReference>
<evidence type="ECO:0000256" key="7">
    <source>
        <dbReference type="ARBA" id="ARBA00023077"/>
    </source>
</evidence>
<dbReference type="EMBL" id="CP003350">
    <property type="protein sequence ID" value="AFC86516.1"/>
    <property type="molecule type" value="Genomic_DNA"/>
</dbReference>
<dbReference type="AlphaFoldDB" id="H8L440"/>
<dbReference type="OrthoDB" id="9764669at2"/>
<dbReference type="InterPro" id="IPR010949">
    <property type="entry name" value="TonB_Hb/transfer/lactofer_rcpt"/>
</dbReference>
<dbReference type="GO" id="GO:0009279">
    <property type="term" value="C:cell outer membrane"/>
    <property type="evidence" value="ECO:0007669"/>
    <property type="project" value="UniProtKB-SubCell"/>
</dbReference>
<evidence type="ECO:0000256" key="12">
    <source>
        <dbReference type="RuleBase" id="RU003357"/>
    </source>
</evidence>
<dbReference type="InterPro" id="IPR011276">
    <property type="entry name" value="TonB_haem/Hb_rcpt"/>
</dbReference>
<evidence type="ECO:0000256" key="3">
    <source>
        <dbReference type="ARBA" id="ARBA00022448"/>
    </source>
</evidence>
<evidence type="ECO:0000256" key="6">
    <source>
        <dbReference type="ARBA" id="ARBA00022729"/>
    </source>
</evidence>
<feature type="domain" description="TonB-dependent receptor plug" evidence="15">
    <location>
        <begin position="63"/>
        <end position="175"/>
    </location>
</feature>
<dbReference type="SUPFAM" id="SSF56935">
    <property type="entry name" value="Porins"/>
    <property type="match status" value="1"/>
</dbReference>
<reference evidence="16" key="1">
    <citation type="submission" date="2012-02" db="EMBL/GenBank/DDBJ databases">
        <title>The complete genome of Frateuria aurantia DSM 6220.</title>
        <authorList>
            <consortium name="US DOE Joint Genome Institute (JGI-PGF)"/>
            <person name="Lucas S."/>
            <person name="Copeland A."/>
            <person name="Lapidus A."/>
            <person name="Glavina del Rio T."/>
            <person name="Dalin E."/>
            <person name="Tice H."/>
            <person name="Bruce D."/>
            <person name="Goodwin L."/>
            <person name="Pitluck S."/>
            <person name="Peters L."/>
            <person name="Ovchinnikova G."/>
            <person name="Teshima H."/>
            <person name="Kyrpides N."/>
            <person name="Mavromatis K."/>
            <person name="Ivanova N."/>
            <person name="Brettin T."/>
            <person name="Detter J.C."/>
            <person name="Han C."/>
            <person name="Larimer F."/>
            <person name="Land M."/>
            <person name="Hauser L."/>
            <person name="Markowitz V."/>
            <person name="Cheng J.-F."/>
            <person name="Hugenholtz P."/>
            <person name="Woyke T."/>
            <person name="Wu D."/>
            <person name="Brambilla E."/>
            <person name="Klenk H.-P."/>
            <person name="Eisen J.A."/>
        </authorList>
    </citation>
    <scope>NUCLEOTIDE SEQUENCE</scope>
    <source>
        <strain evidence="16">DSM 6220</strain>
    </source>
</reference>
<evidence type="ECO:0000313" key="17">
    <source>
        <dbReference type="Proteomes" id="UP000005234"/>
    </source>
</evidence>
<dbReference type="STRING" id="767434.Fraau_2134"/>
<dbReference type="eggNOG" id="COG4771">
    <property type="taxonomic scope" value="Bacteria"/>
</dbReference>
<dbReference type="CDD" id="cd01347">
    <property type="entry name" value="ligand_gated_channel"/>
    <property type="match status" value="1"/>
</dbReference>
<evidence type="ECO:0000256" key="10">
    <source>
        <dbReference type="ARBA" id="ARBA00023237"/>
    </source>
</evidence>
<sequence>MIRLKPLALLLGAALFPVAVSAQRTADRHDSGLARDGQKPVPAQVHSLPGVNVVGNLGGSIQLDAPGTISVITREQMDRHLVTNIRELIRYEPGVSVIGTAGRFGLDSFNIRGLSGNRSAMLVDDIPMPASFGANVAGGSFRTGRDYMDLDDMQSVKIIRGPASALYGSDALGGTVAMVTKDPGDYLQAGKPVYAALKETYDGSDRSFGTSGTVAGGNARDALMVIMNHTDGHEASSMGTVGGVGARRTRVDPMTYHQTSFLMKYVHTADSGRVDRYTVEGNDRRTRTDGLSNITASVPYYQSQDDNRRLRASVGQWFPHLDGVLADTLKWDAYWQQSKAHTRTETRSGVVQRFYDNTPTNERVLGGKLVAVKALGDGEAVSQLISYGAEVSATFDSANVTGYGVNTLTGATGSGKDFLPGSYPLHLIPTSSTRRYSLFGQDELSFMDGRLVVTPGLRLDHYEYQPSDDAMYRKYNGDYVAASYIETHASPKFGVLWHINDVFSAYLDYSHGFRPPLYSEVSGAWNEQPVAGINIAYLPNADLRSETSRNVEIGIRGKGDMGWFSAGGYYDRYRNFIWSGYPLADDKVPAWAYQISQGAFLNMFYQAVNARKAYIKGAEASGSLRLGYFSEALEGWAVRGSAAVATGRLIQPGQSGYTPLNTVDPAKLVAGVTYDARHWGAEFTATAVRRHNRLDQASTYRPPGYATLDLYAHYSPDQHVELYAGISNLADRKYWDWGNLNGGTLGGLVSGNGLNDAGANGVPVDRLSMPGRTFSMTARIVF</sequence>
<dbReference type="InterPro" id="IPR036942">
    <property type="entry name" value="Beta-barrel_TonB_sf"/>
</dbReference>
<keyword evidence="3 11" id="KW-0813">Transport</keyword>
<keyword evidence="8 11" id="KW-0472">Membrane</keyword>
<proteinExistence type="inferred from homology"/>
<dbReference type="PROSITE" id="PS52016">
    <property type="entry name" value="TONB_DEPENDENT_REC_3"/>
    <property type="match status" value="1"/>
</dbReference>
<keyword evidence="7 12" id="KW-0798">TonB box</keyword>
<dbReference type="NCBIfam" id="TIGR01785">
    <property type="entry name" value="TonB-hemin"/>
    <property type="match status" value="1"/>
</dbReference>
<dbReference type="PANTHER" id="PTHR30069:SF29">
    <property type="entry name" value="HEMOGLOBIN AND HEMOGLOBIN-HAPTOGLOBIN-BINDING PROTEIN 1-RELATED"/>
    <property type="match status" value="1"/>
</dbReference>
<evidence type="ECO:0000256" key="4">
    <source>
        <dbReference type="ARBA" id="ARBA00022452"/>
    </source>
</evidence>
<evidence type="ECO:0000256" key="9">
    <source>
        <dbReference type="ARBA" id="ARBA00023170"/>
    </source>
</evidence>
<keyword evidence="6 13" id="KW-0732">Signal</keyword>
<dbReference type="Pfam" id="PF00593">
    <property type="entry name" value="TonB_dep_Rec_b-barrel"/>
    <property type="match status" value="1"/>
</dbReference>
<evidence type="ECO:0000256" key="8">
    <source>
        <dbReference type="ARBA" id="ARBA00023136"/>
    </source>
</evidence>
<evidence type="ECO:0000256" key="13">
    <source>
        <dbReference type="SAM" id="SignalP"/>
    </source>
</evidence>
<dbReference type="Gene3D" id="2.170.130.10">
    <property type="entry name" value="TonB-dependent receptor, plug domain"/>
    <property type="match status" value="1"/>
</dbReference>
<dbReference type="GO" id="GO:0015232">
    <property type="term" value="F:heme transmembrane transporter activity"/>
    <property type="evidence" value="ECO:0007669"/>
    <property type="project" value="InterPro"/>
</dbReference>
<dbReference type="Proteomes" id="UP000005234">
    <property type="component" value="Chromosome"/>
</dbReference>
<evidence type="ECO:0000256" key="1">
    <source>
        <dbReference type="ARBA" id="ARBA00004571"/>
    </source>
</evidence>
<name>H8L440_FRAAD</name>
<dbReference type="HOGENOM" id="CLU_008287_19_0_6"/>
<feature type="signal peptide" evidence="13">
    <location>
        <begin position="1"/>
        <end position="22"/>
    </location>
</feature>
<organism evidence="16 17">
    <name type="scientific">Frateuria aurantia (strain ATCC 33424 / DSM 6220 / KCTC 2777 / LMG 1558 / NBRC 3245 / NCIMB 13370)</name>
    <name type="common">Acetobacter aurantius</name>
    <dbReference type="NCBI Taxonomy" id="767434"/>
    <lineage>
        <taxon>Bacteria</taxon>
        <taxon>Pseudomonadati</taxon>
        <taxon>Pseudomonadota</taxon>
        <taxon>Gammaproteobacteria</taxon>
        <taxon>Lysobacterales</taxon>
        <taxon>Rhodanobacteraceae</taxon>
        <taxon>Frateuria</taxon>
    </lineage>
</organism>